<evidence type="ECO:0000313" key="2">
    <source>
        <dbReference type="Proteomes" id="UP000544122"/>
    </source>
</evidence>
<gene>
    <name evidence="1" type="ORF">HCN58_26310</name>
</gene>
<organism evidence="1 2">
    <name type="scientific">Bradyrhizobium australiense</name>
    <dbReference type="NCBI Taxonomy" id="2721161"/>
    <lineage>
        <taxon>Bacteria</taxon>
        <taxon>Pseudomonadati</taxon>
        <taxon>Pseudomonadota</taxon>
        <taxon>Alphaproteobacteria</taxon>
        <taxon>Hyphomicrobiales</taxon>
        <taxon>Nitrobacteraceae</taxon>
        <taxon>Bradyrhizobium</taxon>
    </lineage>
</organism>
<comment type="caution">
    <text evidence="1">The sequence shown here is derived from an EMBL/GenBank/DDBJ whole genome shotgun (WGS) entry which is preliminary data.</text>
</comment>
<name>A0A7Y4LY10_9BRAD</name>
<evidence type="ECO:0000313" key="1">
    <source>
        <dbReference type="EMBL" id="NOJ43048.1"/>
    </source>
</evidence>
<sequence>MTVSVHVNTSKQVGDAEHKVFANEDAAETWFAARAVKEARQREARILSGERCSQPRPLTKNLNKSGWLCLD</sequence>
<dbReference type="RefSeq" id="WP_171582203.1">
    <property type="nucleotide sequence ID" value="NZ_JAAVLX010000009.1"/>
</dbReference>
<dbReference type="EMBL" id="JAAVLX010000009">
    <property type="protein sequence ID" value="NOJ43048.1"/>
    <property type="molecule type" value="Genomic_DNA"/>
</dbReference>
<dbReference type="Proteomes" id="UP000544122">
    <property type="component" value="Unassembled WGS sequence"/>
</dbReference>
<accession>A0A7Y4LY10</accession>
<keyword evidence="2" id="KW-1185">Reference proteome</keyword>
<reference evidence="1 2" key="1">
    <citation type="submission" date="2020-03" db="EMBL/GenBank/DDBJ databases">
        <title>Bradyrhizobium diversity isolated from nodules of Indigofera sp.</title>
        <authorList>
            <person name="Klepa M."/>
            <person name="Helene L."/>
            <person name="Hungria M."/>
        </authorList>
    </citation>
    <scope>NUCLEOTIDE SEQUENCE [LARGE SCALE GENOMIC DNA]</scope>
    <source>
        <strain evidence="1 2">WSM 1791</strain>
    </source>
</reference>
<proteinExistence type="predicted"/>
<protein>
    <submittedName>
        <fullName evidence="1">Uncharacterized protein</fullName>
    </submittedName>
</protein>
<dbReference type="AlphaFoldDB" id="A0A7Y4LY10"/>